<gene>
    <name evidence="4" type="ORF">GCM10007147_21600</name>
</gene>
<accession>A0A918XBV7</accession>
<dbReference type="EMBL" id="BMXL01000009">
    <property type="protein sequence ID" value="GHD24907.1"/>
    <property type="molecule type" value="Genomic_DNA"/>
</dbReference>
<dbReference type="SUPFAM" id="SSF53613">
    <property type="entry name" value="Ribokinase-like"/>
    <property type="match status" value="1"/>
</dbReference>
<dbReference type="Proteomes" id="UP000654947">
    <property type="component" value="Unassembled WGS sequence"/>
</dbReference>
<feature type="domain" description="Carbohydrate kinase PfkB" evidence="3">
    <location>
        <begin position="49"/>
        <end position="286"/>
    </location>
</feature>
<dbReference type="GO" id="GO:0016301">
    <property type="term" value="F:kinase activity"/>
    <property type="evidence" value="ECO:0007669"/>
    <property type="project" value="UniProtKB-KW"/>
</dbReference>
<dbReference type="RefSeq" id="WP_193517872.1">
    <property type="nucleotide sequence ID" value="NZ_BMXL01000009.1"/>
</dbReference>
<dbReference type="InterPro" id="IPR002173">
    <property type="entry name" value="Carboh/pur_kinase_PfkB_CS"/>
</dbReference>
<evidence type="ECO:0000256" key="1">
    <source>
        <dbReference type="ARBA" id="ARBA00022679"/>
    </source>
</evidence>
<proteinExistence type="predicted"/>
<evidence type="ECO:0000313" key="4">
    <source>
        <dbReference type="EMBL" id="GHD24907.1"/>
    </source>
</evidence>
<dbReference type="Pfam" id="PF00294">
    <property type="entry name" value="PfkB"/>
    <property type="match status" value="1"/>
</dbReference>
<dbReference type="InterPro" id="IPR011611">
    <property type="entry name" value="PfkB_dom"/>
</dbReference>
<organism evidence="4 5">
    <name type="scientific">Nocardiopsis kunsanensis</name>
    <dbReference type="NCBI Taxonomy" id="141693"/>
    <lineage>
        <taxon>Bacteria</taxon>
        <taxon>Bacillati</taxon>
        <taxon>Actinomycetota</taxon>
        <taxon>Actinomycetes</taxon>
        <taxon>Streptosporangiales</taxon>
        <taxon>Nocardiopsidaceae</taxon>
        <taxon>Nocardiopsis</taxon>
    </lineage>
</organism>
<sequence>MNEPKYDVLVAGGAGVDTIVRVDELRVPEGDSTGVPPVYDYVAHTGNGVALGCHTLGMSTKFIDFLGDDAQGRMILDAYAETGLDFSRIVSEHGTPRGINLVDTEGRRFSFYDGRHPADLRLPRTFYLPHLECSRHVHMSITGPNRDMYEDIASIGISSSTDLHDWDGENPHHLFYALRSDLVFLSAASIRDRVPQVLHDVIDRGRARVVVATDGARGCHVLVRGESSPRHYPAVSPERPVVDSNGAGDAFVAAFLYSYLGNREISECALSGAVAGAFACGSAGTHAEFADPAVLHEAGERARAAFLGAVSP</sequence>
<keyword evidence="5" id="KW-1185">Reference proteome</keyword>
<name>A0A918XBV7_9ACTN</name>
<keyword evidence="1" id="KW-0808">Transferase</keyword>
<reference evidence="4 5" key="1">
    <citation type="journal article" date="2014" name="Int. J. Syst. Evol. Microbiol.">
        <title>Complete genome sequence of Corynebacterium casei LMG S-19264T (=DSM 44701T), isolated from a smear-ripened cheese.</title>
        <authorList>
            <consortium name="US DOE Joint Genome Institute (JGI-PGF)"/>
            <person name="Walter F."/>
            <person name="Albersmeier A."/>
            <person name="Kalinowski J."/>
            <person name="Ruckert C."/>
        </authorList>
    </citation>
    <scope>NUCLEOTIDE SEQUENCE [LARGE SCALE GENOMIC DNA]</scope>
    <source>
        <strain evidence="4 5">KCTC 19473</strain>
    </source>
</reference>
<keyword evidence="2 4" id="KW-0418">Kinase</keyword>
<dbReference type="PANTHER" id="PTHR10584">
    <property type="entry name" value="SUGAR KINASE"/>
    <property type="match status" value="1"/>
</dbReference>
<evidence type="ECO:0000259" key="3">
    <source>
        <dbReference type="Pfam" id="PF00294"/>
    </source>
</evidence>
<dbReference type="PANTHER" id="PTHR10584:SF166">
    <property type="entry name" value="RIBOKINASE"/>
    <property type="match status" value="1"/>
</dbReference>
<evidence type="ECO:0000313" key="5">
    <source>
        <dbReference type="Proteomes" id="UP000654947"/>
    </source>
</evidence>
<dbReference type="Gene3D" id="3.40.1190.20">
    <property type="match status" value="1"/>
</dbReference>
<dbReference type="InterPro" id="IPR029056">
    <property type="entry name" value="Ribokinase-like"/>
</dbReference>
<comment type="caution">
    <text evidence="4">The sequence shown here is derived from an EMBL/GenBank/DDBJ whole genome shotgun (WGS) entry which is preliminary data.</text>
</comment>
<dbReference type="AlphaFoldDB" id="A0A918XBV7"/>
<evidence type="ECO:0000256" key="2">
    <source>
        <dbReference type="ARBA" id="ARBA00022777"/>
    </source>
</evidence>
<dbReference type="PROSITE" id="PS00584">
    <property type="entry name" value="PFKB_KINASES_2"/>
    <property type="match status" value="1"/>
</dbReference>
<protein>
    <submittedName>
        <fullName evidence="4">Aminoimidazole riboside kinase</fullName>
    </submittedName>
</protein>